<accession>A0A919JN64</accession>
<feature type="signal peptide" evidence="1">
    <location>
        <begin position="1"/>
        <end position="24"/>
    </location>
</feature>
<feature type="chain" id="PRO_5036834479" evidence="1">
    <location>
        <begin position="25"/>
        <end position="348"/>
    </location>
</feature>
<comment type="caution">
    <text evidence="2">The sequence shown here is derived from an EMBL/GenBank/DDBJ whole genome shotgun (WGS) entry which is preliminary data.</text>
</comment>
<evidence type="ECO:0000313" key="2">
    <source>
        <dbReference type="EMBL" id="GIE53711.1"/>
    </source>
</evidence>
<reference evidence="2" key="1">
    <citation type="submission" date="2021-01" db="EMBL/GenBank/DDBJ databases">
        <title>Whole genome shotgun sequence of Actinoplanes nipponensis NBRC 14063.</title>
        <authorList>
            <person name="Komaki H."/>
            <person name="Tamura T."/>
        </authorList>
    </citation>
    <scope>NUCLEOTIDE SEQUENCE</scope>
    <source>
        <strain evidence="2">NBRC 14063</strain>
    </source>
</reference>
<dbReference type="EMBL" id="BOMQ01000088">
    <property type="protein sequence ID" value="GIE53711.1"/>
    <property type="molecule type" value="Genomic_DNA"/>
</dbReference>
<name>A0A919JN64_9ACTN</name>
<dbReference type="SUPFAM" id="SSF51004">
    <property type="entry name" value="C-terminal (heme d1) domain of cytochrome cd1-nitrite reductase"/>
    <property type="match status" value="1"/>
</dbReference>
<dbReference type="InterPro" id="IPR011048">
    <property type="entry name" value="Haem_d1_sf"/>
</dbReference>
<dbReference type="Gene3D" id="2.130.10.10">
    <property type="entry name" value="YVTN repeat-like/Quinoprotein amine dehydrogenase"/>
    <property type="match status" value="2"/>
</dbReference>
<keyword evidence="3" id="KW-1185">Reference proteome</keyword>
<evidence type="ECO:0000256" key="1">
    <source>
        <dbReference type="SAM" id="SignalP"/>
    </source>
</evidence>
<dbReference type="InterPro" id="IPR015943">
    <property type="entry name" value="WD40/YVTN_repeat-like_dom_sf"/>
</dbReference>
<protein>
    <submittedName>
        <fullName evidence="2">Uncharacterized protein</fullName>
    </submittedName>
</protein>
<dbReference type="Proteomes" id="UP000647172">
    <property type="component" value="Unassembled WGS sequence"/>
</dbReference>
<dbReference type="AlphaFoldDB" id="A0A919JN64"/>
<keyword evidence="1" id="KW-0732">Signal</keyword>
<evidence type="ECO:0000313" key="3">
    <source>
        <dbReference type="Proteomes" id="UP000647172"/>
    </source>
</evidence>
<organism evidence="2 3">
    <name type="scientific">Actinoplanes nipponensis</name>
    <dbReference type="NCBI Taxonomy" id="135950"/>
    <lineage>
        <taxon>Bacteria</taxon>
        <taxon>Bacillati</taxon>
        <taxon>Actinomycetota</taxon>
        <taxon>Actinomycetes</taxon>
        <taxon>Micromonosporales</taxon>
        <taxon>Micromonosporaceae</taxon>
        <taxon>Actinoplanes</taxon>
    </lineage>
</organism>
<gene>
    <name evidence="2" type="ORF">Ani05nite_72450</name>
</gene>
<sequence length="348" mass="35239">MGLFTAALTAAAPAVAVAPGAALAAGPVVTRLPIPIAAGADVVAAGDREFISGGYGTSQIAVADAAGAVVATIDGLPGPTDLALSNDRRTLFAALPAANAVAAFDTGTLTESARYDTGADGGCPAHLALAGRYLWFGYGCQAGAGDIGHIDLRRQPARVTLGLAGDTFFYYAPLVTSALRNPSVLLAGETGTSPSEIHSFTVAGGRLTEVSSTRDLGSNLGDLALDPAGATAFVANGAPYYFPSVPAGDLTAPGLNYEAQPYPLAVEVSRDGGRLVGGINGSYEPDVYFYTIGNPAALSTYEVGQGYRVLDGALAWAPNGRKVYAVTSDVYYQPTTNAQLHVIPAPAG</sequence>
<proteinExistence type="predicted"/>